<accession>A0A3B1D1B9</accession>
<dbReference type="EC" id="3.6.1.17" evidence="2"/>
<gene>
    <name evidence="2" type="ORF">MNBD_NITROSPIRAE01-2099</name>
</gene>
<proteinExistence type="predicted"/>
<dbReference type="InterPro" id="IPR019808">
    <property type="entry name" value="Histidine_triad_CS"/>
</dbReference>
<evidence type="ECO:0000259" key="1">
    <source>
        <dbReference type="PROSITE" id="PS51084"/>
    </source>
</evidence>
<feature type="domain" description="HIT" evidence="1">
    <location>
        <begin position="11"/>
        <end position="120"/>
    </location>
</feature>
<dbReference type="CDD" id="cd01276">
    <property type="entry name" value="PKCI_related"/>
    <property type="match status" value="1"/>
</dbReference>
<evidence type="ECO:0000313" key="2">
    <source>
        <dbReference type="EMBL" id="VAX30004.1"/>
    </source>
</evidence>
<dbReference type="PROSITE" id="PS00892">
    <property type="entry name" value="HIT_1"/>
    <property type="match status" value="1"/>
</dbReference>
<dbReference type="InterPro" id="IPR011146">
    <property type="entry name" value="HIT-like"/>
</dbReference>
<dbReference type="AlphaFoldDB" id="A0A3B1D1B9"/>
<dbReference type="InterPro" id="IPR001310">
    <property type="entry name" value="Histidine_triad_HIT"/>
</dbReference>
<dbReference type="SUPFAM" id="SSF54197">
    <property type="entry name" value="HIT-like"/>
    <property type="match status" value="1"/>
</dbReference>
<dbReference type="Pfam" id="PF01230">
    <property type="entry name" value="HIT"/>
    <property type="match status" value="1"/>
</dbReference>
<dbReference type="InterPro" id="IPR036265">
    <property type="entry name" value="HIT-like_sf"/>
</dbReference>
<dbReference type="PRINTS" id="PR00332">
    <property type="entry name" value="HISTRIAD"/>
</dbReference>
<sequence length="120" mass="13282">MTEAQPEAACLFCKIIQKKIPSPIIYEDDRALAFADISPQAPTHLLIIPKKHISRLADLQSGDEDLMAHLFVVVQKLAKEKGLLESGFRTVINSGEDAGQTVFHLHVHLMGGRVFQWPPG</sequence>
<protein>
    <submittedName>
        <fullName evidence="2">Bis(5'-nucleosyl)-tetraphosphatase (Asymmetrical)</fullName>
        <ecNumber evidence="2">3.6.1.17</ecNumber>
    </submittedName>
</protein>
<name>A0A3B1D1B9_9ZZZZ</name>
<reference evidence="2" key="1">
    <citation type="submission" date="2018-06" db="EMBL/GenBank/DDBJ databases">
        <authorList>
            <person name="Zhirakovskaya E."/>
        </authorList>
    </citation>
    <scope>NUCLEOTIDE SEQUENCE</scope>
</reference>
<dbReference type="Gene3D" id="3.30.428.10">
    <property type="entry name" value="HIT-like"/>
    <property type="match status" value="1"/>
</dbReference>
<organism evidence="2">
    <name type="scientific">hydrothermal vent metagenome</name>
    <dbReference type="NCBI Taxonomy" id="652676"/>
    <lineage>
        <taxon>unclassified sequences</taxon>
        <taxon>metagenomes</taxon>
        <taxon>ecological metagenomes</taxon>
    </lineage>
</organism>
<dbReference type="PANTHER" id="PTHR23089">
    <property type="entry name" value="HISTIDINE TRIAD HIT PROTEIN"/>
    <property type="match status" value="1"/>
</dbReference>
<dbReference type="PROSITE" id="PS51084">
    <property type="entry name" value="HIT_2"/>
    <property type="match status" value="1"/>
</dbReference>
<keyword evidence="2" id="KW-0378">Hydrolase</keyword>
<dbReference type="GO" id="GO:0004081">
    <property type="term" value="F:bis(5'-nucleosyl)-tetraphosphatase (asymmetrical) activity"/>
    <property type="evidence" value="ECO:0007669"/>
    <property type="project" value="UniProtKB-EC"/>
</dbReference>
<dbReference type="EMBL" id="UOGF01000058">
    <property type="protein sequence ID" value="VAX30004.1"/>
    <property type="molecule type" value="Genomic_DNA"/>
</dbReference>